<dbReference type="AlphaFoldDB" id="A0A5Q6PFJ6"/>
<evidence type="ECO:0000313" key="2">
    <source>
        <dbReference type="Proteomes" id="UP000323225"/>
    </source>
</evidence>
<name>A0A5Q6PFJ6_VIBCL</name>
<sequence length="106" mass="12011">MKRFNMNEKNEAANAIVSGAHEEVQVGVGYSCNELYKLYKLGVKHGVKVSQCTQHLLVLTNPDDVNSITESLEPDTEYILISEFELSEEQKHVLVNLKCIKLLMMK</sequence>
<evidence type="ECO:0000313" key="1">
    <source>
        <dbReference type="EMBL" id="KAA1253633.1"/>
    </source>
</evidence>
<protein>
    <submittedName>
        <fullName evidence="1">Uncharacterized protein</fullName>
    </submittedName>
</protein>
<accession>A0A5Q6PFJ6</accession>
<proteinExistence type="predicted"/>
<gene>
    <name evidence="1" type="ORF">F0M16_16280</name>
</gene>
<comment type="caution">
    <text evidence="1">The sequence shown here is derived from an EMBL/GenBank/DDBJ whole genome shotgun (WGS) entry which is preliminary data.</text>
</comment>
<organism evidence="1 2">
    <name type="scientific">Vibrio cholerae</name>
    <dbReference type="NCBI Taxonomy" id="666"/>
    <lineage>
        <taxon>Bacteria</taxon>
        <taxon>Pseudomonadati</taxon>
        <taxon>Pseudomonadota</taxon>
        <taxon>Gammaproteobacteria</taxon>
        <taxon>Vibrionales</taxon>
        <taxon>Vibrionaceae</taxon>
        <taxon>Vibrio</taxon>
    </lineage>
</organism>
<reference evidence="1 2" key="1">
    <citation type="submission" date="2019-09" db="EMBL/GenBank/DDBJ databases">
        <authorList>
            <person name="Kritzky A."/>
            <person name="Schelkanova E.Y."/>
            <person name="Alkhova Z.V."/>
            <person name="Smirnova N.I."/>
        </authorList>
    </citation>
    <scope>NUCLEOTIDE SEQUENCE [LARGE SCALE GENOMIC DNA]</scope>
    <source>
        <strain evidence="1 2">M1526</strain>
    </source>
</reference>
<dbReference type="EMBL" id="VUAA01000019">
    <property type="protein sequence ID" value="KAA1253633.1"/>
    <property type="molecule type" value="Genomic_DNA"/>
</dbReference>
<dbReference type="Proteomes" id="UP000323225">
    <property type="component" value="Unassembled WGS sequence"/>
</dbReference>